<gene>
    <name evidence="1" type="ORF">BVER_05921c</name>
</gene>
<name>A0A0L0MHR3_9BURK</name>
<accession>A0A0L0MHR3</accession>
<dbReference type="AlphaFoldDB" id="A0A0L0MHR3"/>
<dbReference type="EMBL" id="LFJJ01000010">
    <property type="protein sequence ID" value="KND61863.1"/>
    <property type="molecule type" value="Genomic_DNA"/>
</dbReference>
<dbReference type="RefSeq" id="WP_232316371.1">
    <property type="nucleotide sequence ID" value="NZ_LFJJ01000010.1"/>
</dbReference>
<organism evidence="1 2">
    <name type="scientific">Candidatus Burkholderia verschuerenii</name>
    <dbReference type="NCBI Taxonomy" id="242163"/>
    <lineage>
        <taxon>Bacteria</taxon>
        <taxon>Pseudomonadati</taxon>
        <taxon>Pseudomonadota</taxon>
        <taxon>Betaproteobacteria</taxon>
        <taxon>Burkholderiales</taxon>
        <taxon>Burkholderiaceae</taxon>
        <taxon>Burkholderia</taxon>
    </lineage>
</organism>
<dbReference type="Proteomes" id="UP000036959">
    <property type="component" value="Unassembled WGS sequence"/>
</dbReference>
<dbReference type="PATRIC" id="fig|242163.4.peg.197"/>
<reference evidence="2" key="1">
    <citation type="submission" date="2015-06" db="EMBL/GenBank/DDBJ databases">
        <title>Comparative genomics of Burkholderia leaf nodule symbionts.</title>
        <authorList>
            <person name="Carlier A."/>
            <person name="Eberl L."/>
            <person name="Pinto-Carbo M."/>
        </authorList>
    </citation>
    <scope>NUCLEOTIDE SEQUENCE [LARGE SCALE GENOMIC DNA]</scope>
    <source>
        <strain evidence="2">UZHbot4</strain>
    </source>
</reference>
<comment type="caution">
    <text evidence="1">The sequence shown here is derived from an EMBL/GenBank/DDBJ whole genome shotgun (WGS) entry which is preliminary data.</text>
</comment>
<keyword evidence="2" id="KW-1185">Reference proteome</keyword>
<proteinExistence type="predicted"/>
<evidence type="ECO:0000313" key="1">
    <source>
        <dbReference type="EMBL" id="KND61863.1"/>
    </source>
</evidence>
<protein>
    <submittedName>
        <fullName evidence="1">Uncharacterized protein</fullName>
    </submittedName>
</protein>
<evidence type="ECO:0000313" key="2">
    <source>
        <dbReference type="Proteomes" id="UP000036959"/>
    </source>
</evidence>
<sequence>MQQAVEHHFARTMYLLGQIGAILCHERGPRSDTSILTTMASRPAEGFWQAVSAMNESCPPTRSVGRNLLRWKRHEIARLSQMLPRPLPDEASSLEQMPFWAGYCEYWNRMLKTPVDADTNGASSIADQHPLRHVNA</sequence>